<accession>A0ABN9XP76</accession>
<evidence type="ECO:0000313" key="2">
    <source>
        <dbReference type="Proteomes" id="UP001189429"/>
    </source>
</evidence>
<reference evidence="1" key="1">
    <citation type="submission" date="2023-10" db="EMBL/GenBank/DDBJ databases">
        <authorList>
            <person name="Chen Y."/>
            <person name="Shah S."/>
            <person name="Dougan E. K."/>
            <person name="Thang M."/>
            <person name="Chan C."/>
        </authorList>
    </citation>
    <scope>NUCLEOTIDE SEQUENCE [LARGE SCALE GENOMIC DNA]</scope>
</reference>
<evidence type="ECO:0008006" key="3">
    <source>
        <dbReference type="Google" id="ProtNLM"/>
    </source>
</evidence>
<proteinExistence type="predicted"/>
<comment type="caution">
    <text evidence="1">The sequence shown here is derived from an EMBL/GenBank/DDBJ whole genome shotgun (WGS) entry which is preliminary data.</text>
</comment>
<sequence length="1297" mass="138944">MAEAGTAAERLHAWKALMMLDGFLLWKGFRRGGKGRGGIRQNASERAIAERLALFWAGQWAALARPAQETIRPARRRRGPVPPERIRELVDDGAWRLLAALRGGAPMLDSPDDDDFQKAVAQELREASPHAAAGRDGSRATHWQVGSGDAHVERLLASTLKHWLDGEAPAELDDIFSRQTLFVLRKSNGGVLPIAVGAFLGRLALRALLRCKRQEVQDTVSSMQFALGRAGGADAAFKALNVAAASGNCKAVLSLDIKNAYGTVRRRAAQEAVWARAPWMSSLIDRLLTATTRNAYDTADGDTIWVEQGTGLVAYADDLYIVGPAANLAASHDVLATELARVGLQFAPEKTKVWLASPEAAQTLPATLHHAVVPDLPVLGCTLYHHDREGDLAAGFGNSEQGMQKAAALVRATAATLKDARKRGLCCQVAGAILRYVTVGAPQHLLRSRLWSEPALAAYGTAVADAWAELIGVHLTPEQTAIGNLPLRDGGVAFGLAAPRASAAFHTGWRRHLWRQCAGAPLYTEQGLRAAFPGLAAELAKANADLTTRAPALVGDVKLDFIAEPHKRMQRMITDAVNLRARENILASVQEPWRARLRQAGGAGARGFLCVPLPGNEAIADGAWRAALRRRLLCTVEQIVFPARAETHCQGSSPRGACGARLDGLEGLAHAEGCKIGGEVVGGNNEIRDIMWRFIKAYIDPRALREQRLESLRAQALVDATVDDEARDVLDVVFNYDGRRVAIHVAVVGARADLPRIRAAASRGGAAAAEEERAKRRRYAGLNISPCVLELGGRPGESAQATVRMLAVMAGGESRASALAAGLWQQVSIAVQASVAWRIASAYARPDSMSLAGSRTREDDFAETTAGETVEAAVADKTAAAMAAEVAALVHSRAAESVADQVGVAAVAALAAAVAVGSGGGAALMPRQRDKRHHLLGAPTGAPKVEARRARRRGGEVAAEGEAALEVAVAAETDARADAPEVAVAAGTDAGSNEQKIDTPRARLVRRREQRARADAGLQAAWQEQRAARQEAAVAAPNSTEVEESQSPERRIELRGGTRIPSTINLAVNVAIITMKWWAVRIDEKNKPNPWGTDWSWKRAISDVRDFDVRFLCCFFDGDKESLLQFFRSCGAFGARPLAAPCTMKWGDAPNGRSAPVLRPNCIVPVGPCDIIIATCEETQPPPLPDWLRGVGDSDVARRWLPAAEIPMWEWGMGRSRGIRARYRRAALIPIGRVAQKELAPVSFHSCNSCGGLGIFQEAAEIRWRRRIETAATVAGVGASAALQTAEAFAKYVEATK</sequence>
<dbReference type="Proteomes" id="UP001189429">
    <property type="component" value="Unassembled WGS sequence"/>
</dbReference>
<gene>
    <name evidence="1" type="ORF">PCOR1329_LOCUS77646</name>
</gene>
<feature type="non-terminal residue" evidence="1">
    <location>
        <position position="1297"/>
    </location>
</feature>
<dbReference type="EMBL" id="CAUYUJ010020761">
    <property type="protein sequence ID" value="CAK0900349.1"/>
    <property type="molecule type" value="Genomic_DNA"/>
</dbReference>
<keyword evidence="2" id="KW-1185">Reference proteome</keyword>
<evidence type="ECO:0000313" key="1">
    <source>
        <dbReference type="EMBL" id="CAK0900349.1"/>
    </source>
</evidence>
<protein>
    <recommendedName>
        <fullName evidence="3">Reverse transcriptase domain-containing protein</fullName>
    </recommendedName>
</protein>
<organism evidence="1 2">
    <name type="scientific">Prorocentrum cordatum</name>
    <dbReference type="NCBI Taxonomy" id="2364126"/>
    <lineage>
        <taxon>Eukaryota</taxon>
        <taxon>Sar</taxon>
        <taxon>Alveolata</taxon>
        <taxon>Dinophyceae</taxon>
        <taxon>Prorocentrales</taxon>
        <taxon>Prorocentraceae</taxon>
        <taxon>Prorocentrum</taxon>
    </lineage>
</organism>
<name>A0ABN9XP76_9DINO</name>